<keyword evidence="1" id="KW-0732">Signal</keyword>
<accession>A0A813PEU1</accession>
<sequence length="203" mass="24182">MELKVFSLILLFIIAIKCIESKKPVRTFLVVEDWRPEKKPLTEFTVYDSSEKNRLYLIRTIFTDLDTIIRTDYRAKKIVGNVEGEWTNRIFNVSLSIYDKTSDEWIDGTMGCDRIYFTSYFSFLWNGEKVVFKSYNFSKTIKICKQMPGPLVAQFRYRSLWRSVFIYKYDLKIYDTNVPDVVFLLGLTIIHHNEQLPKDNMWC</sequence>
<feature type="signal peptide" evidence="1">
    <location>
        <begin position="1"/>
        <end position="21"/>
    </location>
</feature>
<evidence type="ECO:0000313" key="3">
    <source>
        <dbReference type="EMBL" id="CAF3680962.1"/>
    </source>
</evidence>
<evidence type="ECO:0000313" key="4">
    <source>
        <dbReference type="Proteomes" id="UP000663860"/>
    </source>
</evidence>
<comment type="caution">
    <text evidence="2">The sequence shown here is derived from an EMBL/GenBank/DDBJ whole genome shotgun (WGS) entry which is preliminary data.</text>
</comment>
<name>A0A813PEU1_9BILA</name>
<gene>
    <name evidence="2" type="ORF">IZO911_LOCUS4192</name>
    <name evidence="3" type="ORF">KXQ929_LOCUS9669</name>
</gene>
<dbReference type="Proteomes" id="UP000663860">
    <property type="component" value="Unassembled WGS sequence"/>
</dbReference>
<evidence type="ECO:0000313" key="2">
    <source>
        <dbReference type="EMBL" id="CAF0751857.1"/>
    </source>
</evidence>
<organism evidence="2 4">
    <name type="scientific">Adineta steineri</name>
    <dbReference type="NCBI Taxonomy" id="433720"/>
    <lineage>
        <taxon>Eukaryota</taxon>
        <taxon>Metazoa</taxon>
        <taxon>Spiralia</taxon>
        <taxon>Gnathifera</taxon>
        <taxon>Rotifera</taxon>
        <taxon>Eurotatoria</taxon>
        <taxon>Bdelloidea</taxon>
        <taxon>Adinetida</taxon>
        <taxon>Adinetidae</taxon>
        <taxon>Adineta</taxon>
    </lineage>
</organism>
<dbReference type="EMBL" id="CAJNOE010000023">
    <property type="protein sequence ID" value="CAF0751857.1"/>
    <property type="molecule type" value="Genomic_DNA"/>
</dbReference>
<protein>
    <submittedName>
        <fullName evidence="2">Uncharacterized protein</fullName>
    </submittedName>
</protein>
<reference evidence="2" key="1">
    <citation type="submission" date="2021-02" db="EMBL/GenBank/DDBJ databases">
        <authorList>
            <person name="Nowell W R."/>
        </authorList>
    </citation>
    <scope>NUCLEOTIDE SEQUENCE</scope>
</reference>
<dbReference type="AlphaFoldDB" id="A0A813PEU1"/>
<proteinExistence type="predicted"/>
<dbReference type="Proteomes" id="UP000663868">
    <property type="component" value="Unassembled WGS sequence"/>
</dbReference>
<feature type="chain" id="PRO_5036222579" evidence="1">
    <location>
        <begin position="22"/>
        <end position="203"/>
    </location>
</feature>
<evidence type="ECO:0000256" key="1">
    <source>
        <dbReference type="SAM" id="SignalP"/>
    </source>
</evidence>
<dbReference type="EMBL" id="CAJOBB010000445">
    <property type="protein sequence ID" value="CAF3680962.1"/>
    <property type="molecule type" value="Genomic_DNA"/>
</dbReference>